<gene>
    <name evidence="1" type="ORF">FRZ06_05480</name>
</gene>
<organism evidence="1 2">
    <name type="scientific">Anoxybacterium hadale</name>
    <dbReference type="NCBI Taxonomy" id="3408580"/>
    <lineage>
        <taxon>Bacteria</taxon>
        <taxon>Bacillati</taxon>
        <taxon>Bacillota</taxon>
        <taxon>Clostridia</taxon>
        <taxon>Peptostreptococcales</taxon>
        <taxon>Anaerovoracaceae</taxon>
        <taxon>Anoxybacterium</taxon>
    </lineage>
</organism>
<dbReference type="Proteomes" id="UP000594014">
    <property type="component" value="Chromosome"/>
</dbReference>
<evidence type="ECO:0000313" key="2">
    <source>
        <dbReference type="Proteomes" id="UP000594014"/>
    </source>
</evidence>
<keyword evidence="1" id="KW-0418">Kinase</keyword>
<reference evidence="1" key="1">
    <citation type="submission" date="2019-08" db="EMBL/GenBank/DDBJ databases">
        <title>Genome sequence of Clostridiales bacterium MT110.</title>
        <authorList>
            <person name="Cao J."/>
        </authorList>
    </citation>
    <scope>NUCLEOTIDE SEQUENCE</scope>
    <source>
        <strain evidence="1">MT110</strain>
    </source>
</reference>
<proteinExistence type="predicted"/>
<dbReference type="EMBL" id="CP042469">
    <property type="protein sequence ID" value="QOX62834.1"/>
    <property type="molecule type" value="Genomic_DNA"/>
</dbReference>
<evidence type="ECO:0000313" key="1">
    <source>
        <dbReference type="EMBL" id="QOX62834.1"/>
    </source>
</evidence>
<name>A0ACD1A8Z9_9FIRM</name>
<accession>A0ACD1A8Z9</accession>
<protein>
    <submittedName>
        <fullName evidence="1">Sensor histidine kinase</fullName>
    </submittedName>
</protein>
<keyword evidence="2" id="KW-1185">Reference proteome</keyword>
<keyword evidence="1" id="KW-0808">Transferase</keyword>
<sequence length="528" mass="60216">MNLSLERISVTYRYISCIMTSILYLTADYNESINIIKMIVVIMLWIMTVIVNGIYMDTESPKYGVAILETVGLSLLLIPTGGLDSPFIWYALNTVLLMGGYKLLYSWLMLGFYLMSGTIISMILFNSKHLELIQFIKIKSDLILVFILIVIAIRFLTKINNELCDQAARLRIQQEELLQINANLVHTNEKAERSLKHIMSLYQIMNVFSGHENNNDMINRMVEYANEVIKSKIVLSWEKPVVIDNDCMLAPIKSASQSYGYLIVKDVKNDGNFTDTHHFELLKFLADLIAVVVERNQMEKVSNELVILEEQKRIANEIHDNVSQRIFSVVCAAHAVNANLSKYNQESIREKLIMIEDSSKEIGKELKSFIYRLSPDKNNIKALFDNVNKYLHEFATLNNIKMDIDLCGDAERLGHDLKLALIRIIREATGNAVRHGECTEIRVRMSIELTRCSLIIEDNGRGFKVEELKINCNQQGLGVNNMKTLTQIFNGTFHITSTPGKGTRLRIIIPLRHIKSGTKEREGITCIS</sequence>